<keyword evidence="7 8" id="KW-0472">Membrane</keyword>
<accession>A0A0R1ZK49</accession>
<keyword evidence="3" id="KW-0813">Transport</keyword>
<keyword evidence="10" id="KW-1185">Reference proteome</keyword>
<dbReference type="PANTHER" id="PTHR16119">
    <property type="entry name" value="TRANSMEMBRANE PROTEIN 144"/>
    <property type="match status" value="1"/>
</dbReference>
<sequence>MGILIALIPAIAWGSIGLVSGKMGGNAYQQTLGMTIGALFFGIGTLIVARPTIDTNTWIFGIVSGLFWALGQGNQFRSMKFMGVSMAVPMSTGLQLVANALAGALLFHEWKSGHDITLGLIAVVVLIIGATLTSHRDKVAGGAASSHNMPAGIQALIISTIGYAGYTIVYTWAGLDATAVVLPQSIGMLAGAIVLSAKHNPIAKGTAKNILTGIFWGVGNIFMLMATKDVGLAVAFSLSQMGIVISTYGSIFLLGEHKTKREMVYVTVGSLLVIAGGVIFGIMKA</sequence>
<dbReference type="STRING" id="1291052.FC18_GL002254"/>
<reference evidence="9 10" key="1">
    <citation type="journal article" date="2015" name="Genome Announc.">
        <title>Expanding the biotechnology potential of lactobacilli through comparative genomics of 213 strains and associated genera.</title>
        <authorList>
            <person name="Sun Z."/>
            <person name="Harris H.M."/>
            <person name="McCann A."/>
            <person name="Guo C."/>
            <person name="Argimon S."/>
            <person name="Zhang W."/>
            <person name="Yang X."/>
            <person name="Jeffery I.B."/>
            <person name="Cooney J.C."/>
            <person name="Kagawa T.F."/>
            <person name="Liu W."/>
            <person name="Song Y."/>
            <person name="Salvetti E."/>
            <person name="Wrobel A."/>
            <person name="Rasinkangas P."/>
            <person name="Parkhill J."/>
            <person name="Rea M.C."/>
            <person name="O'Sullivan O."/>
            <person name="Ritari J."/>
            <person name="Douillard F.P."/>
            <person name="Paul Ross R."/>
            <person name="Yang R."/>
            <person name="Briner A.E."/>
            <person name="Felis G.E."/>
            <person name="de Vos W.M."/>
            <person name="Barrangou R."/>
            <person name="Klaenhammer T.R."/>
            <person name="Caufield P.W."/>
            <person name="Cui Y."/>
            <person name="Zhang H."/>
            <person name="O'Toole P.W."/>
        </authorList>
    </citation>
    <scope>NUCLEOTIDE SEQUENCE [LARGE SCALE GENOMIC DNA]</scope>
    <source>
        <strain evidence="9 10">DSM 20505</strain>
    </source>
</reference>
<name>A0A0R1ZK49_9LACO</name>
<dbReference type="Proteomes" id="UP000051679">
    <property type="component" value="Unassembled WGS sequence"/>
</dbReference>
<keyword evidence="6 8" id="KW-1133">Transmembrane helix</keyword>
<dbReference type="InterPro" id="IPR037185">
    <property type="entry name" value="EmrE-like"/>
</dbReference>
<evidence type="ECO:0000256" key="1">
    <source>
        <dbReference type="ARBA" id="ARBA00004651"/>
    </source>
</evidence>
<dbReference type="EMBL" id="AYYO01000044">
    <property type="protein sequence ID" value="KRM54837.1"/>
    <property type="molecule type" value="Genomic_DNA"/>
</dbReference>
<evidence type="ECO:0000256" key="2">
    <source>
        <dbReference type="ARBA" id="ARBA00006117"/>
    </source>
</evidence>
<dbReference type="Pfam" id="PF06800">
    <property type="entry name" value="Sugar_transport"/>
    <property type="match status" value="1"/>
</dbReference>
<evidence type="ECO:0000256" key="3">
    <source>
        <dbReference type="ARBA" id="ARBA00022448"/>
    </source>
</evidence>
<comment type="caution">
    <text evidence="9">The sequence shown here is derived from an EMBL/GenBank/DDBJ whole genome shotgun (WGS) entry which is preliminary data.</text>
</comment>
<feature type="transmembrane region" description="Helical" evidence="8">
    <location>
        <begin position="113"/>
        <end position="132"/>
    </location>
</feature>
<evidence type="ECO:0000256" key="4">
    <source>
        <dbReference type="ARBA" id="ARBA00022597"/>
    </source>
</evidence>
<evidence type="ECO:0000256" key="6">
    <source>
        <dbReference type="ARBA" id="ARBA00022989"/>
    </source>
</evidence>
<feature type="transmembrane region" description="Helical" evidence="8">
    <location>
        <begin position="209"/>
        <end position="226"/>
    </location>
</feature>
<dbReference type="AlphaFoldDB" id="A0A0R1ZK49"/>
<feature type="transmembrane region" description="Helical" evidence="8">
    <location>
        <begin position="86"/>
        <end position="107"/>
    </location>
</feature>
<feature type="transmembrane region" description="Helical" evidence="8">
    <location>
        <begin position="31"/>
        <end position="49"/>
    </location>
</feature>
<evidence type="ECO:0000256" key="7">
    <source>
        <dbReference type="ARBA" id="ARBA00023136"/>
    </source>
</evidence>
<comment type="subcellular location">
    <subcellularLocation>
        <location evidence="1">Cell membrane</location>
        <topology evidence="1">Multi-pass membrane protein</topology>
    </subcellularLocation>
</comment>
<dbReference type="OrthoDB" id="1452595at2"/>
<feature type="transmembrane region" description="Helical" evidence="8">
    <location>
        <begin position="179"/>
        <end position="197"/>
    </location>
</feature>
<gene>
    <name evidence="9" type="ORF">FC18_GL002254</name>
</gene>
<dbReference type="PANTHER" id="PTHR16119:SF17">
    <property type="entry name" value="TRANSMEMBRANE PROTEIN 144"/>
    <property type="match status" value="1"/>
</dbReference>
<protein>
    <submittedName>
        <fullName evidence="9">Glucose uptake permease</fullName>
    </submittedName>
</protein>
<dbReference type="SUPFAM" id="SSF103481">
    <property type="entry name" value="Multidrug resistance efflux transporter EmrE"/>
    <property type="match status" value="2"/>
</dbReference>
<keyword evidence="5 8" id="KW-0812">Transmembrane</keyword>
<feature type="transmembrane region" description="Helical" evidence="8">
    <location>
        <begin position="153"/>
        <end position="173"/>
    </location>
</feature>
<evidence type="ECO:0000256" key="5">
    <source>
        <dbReference type="ARBA" id="ARBA00022692"/>
    </source>
</evidence>
<comment type="similarity">
    <text evidence="2">Belongs to the GRP transporter (TC 2.A.7.5) family.</text>
</comment>
<feature type="transmembrane region" description="Helical" evidence="8">
    <location>
        <begin position="263"/>
        <end position="283"/>
    </location>
</feature>
<dbReference type="InterPro" id="IPR010651">
    <property type="entry name" value="Sugar_transport"/>
</dbReference>
<dbReference type="GO" id="GO:0005886">
    <property type="term" value="C:plasma membrane"/>
    <property type="evidence" value="ECO:0007669"/>
    <property type="project" value="UniProtKB-SubCell"/>
</dbReference>
<evidence type="ECO:0000256" key="8">
    <source>
        <dbReference type="SAM" id="Phobius"/>
    </source>
</evidence>
<evidence type="ECO:0000313" key="10">
    <source>
        <dbReference type="Proteomes" id="UP000051679"/>
    </source>
</evidence>
<dbReference type="PATRIC" id="fig|1291052.5.peg.2322"/>
<dbReference type="RefSeq" id="WP_054677400.1">
    <property type="nucleotide sequence ID" value="NZ_AYYO01000044.1"/>
</dbReference>
<feature type="transmembrane region" description="Helical" evidence="8">
    <location>
        <begin position="232"/>
        <end position="254"/>
    </location>
</feature>
<proteinExistence type="inferred from homology"/>
<evidence type="ECO:0000313" key="9">
    <source>
        <dbReference type="EMBL" id="KRM54837.1"/>
    </source>
</evidence>
<keyword evidence="4" id="KW-0762">Sugar transport</keyword>
<dbReference type="GO" id="GO:0015144">
    <property type="term" value="F:carbohydrate transmembrane transporter activity"/>
    <property type="evidence" value="ECO:0007669"/>
    <property type="project" value="InterPro"/>
</dbReference>
<organism evidence="9 10">
    <name type="scientific">Lacticaseibacillus sharpeae JCM 1186 = DSM 20505</name>
    <dbReference type="NCBI Taxonomy" id="1291052"/>
    <lineage>
        <taxon>Bacteria</taxon>
        <taxon>Bacillati</taxon>
        <taxon>Bacillota</taxon>
        <taxon>Bacilli</taxon>
        <taxon>Lactobacillales</taxon>
        <taxon>Lactobacillaceae</taxon>
        <taxon>Lacticaseibacillus</taxon>
    </lineage>
</organism>